<evidence type="ECO:0000256" key="3">
    <source>
        <dbReference type="ARBA" id="ARBA00006534"/>
    </source>
</evidence>
<name>A0A2T3HGT1_9SPHI</name>
<comment type="function">
    <text evidence="2">Exopeptidase that catalyzes the hydrolytic cleavage of multi-L-arginyl-poly-L-aspartic acid (cyanophycin; a water-insoluble reserve polymer) into aspartate-arginine dipeptides.</text>
</comment>
<dbReference type="EC" id="3.4.15.6" evidence="4"/>
<dbReference type="GO" id="GO:0006508">
    <property type="term" value="P:proteolysis"/>
    <property type="evidence" value="ECO:0007669"/>
    <property type="project" value="UniProtKB-KW"/>
</dbReference>
<dbReference type="PANTHER" id="PTHR36175">
    <property type="entry name" value="CYANOPHYCINASE"/>
    <property type="match status" value="1"/>
</dbReference>
<evidence type="ECO:0000313" key="10">
    <source>
        <dbReference type="EMBL" id="PST81639.1"/>
    </source>
</evidence>
<keyword evidence="6" id="KW-0645">Protease</keyword>
<proteinExistence type="inferred from homology"/>
<dbReference type="InterPro" id="IPR029062">
    <property type="entry name" value="Class_I_gatase-like"/>
</dbReference>
<dbReference type="CDD" id="cd03145">
    <property type="entry name" value="GAT1_cyanophycinase"/>
    <property type="match status" value="1"/>
</dbReference>
<dbReference type="InterPro" id="IPR011811">
    <property type="entry name" value="Peptidase_S51_cyanophycinase"/>
</dbReference>
<dbReference type="GO" id="GO:0008241">
    <property type="term" value="F:peptidyl-dipeptidase activity"/>
    <property type="evidence" value="ECO:0007669"/>
    <property type="project" value="UniProtKB-EC"/>
</dbReference>
<dbReference type="Pfam" id="PF03575">
    <property type="entry name" value="Peptidase_S51"/>
    <property type="match status" value="1"/>
</dbReference>
<comment type="caution">
    <text evidence="10">The sequence shown here is derived from an EMBL/GenBank/DDBJ whole genome shotgun (WGS) entry which is preliminary data.</text>
</comment>
<comment type="catalytic activity">
    <reaction evidence="1">
        <text>[L-4-(L-arginin-2-N-yl)aspartate](n) + H2O = [L-4-(L-arginin-2-N-yl)aspartate](n-1) + L-4-(L-arginin-2-N-yl)aspartate</text>
        <dbReference type="Rhea" id="RHEA:12845"/>
        <dbReference type="Rhea" id="RHEA-COMP:13728"/>
        <dbReference type="Rhea" id="RHEA-COMP:13734"/>
        <dbReference type="ChEBI" id="CHEBI:15377"/>
        <dbReference type="ChEBI" id="CHEBI:137986"/>
        <dbReference type="ChEBI" id="CHEBI:137991"/>
        <dbReference type="EC" id="3.4.15.6"/>
    </reaction>
</comment>
<evidence type="ECO:0000256" key="6">
    <source>
        <dbReference type="ARBA" id="ARBA00022670"/>
    </source>
</evidence>
<accession>A0A2T3HGT1</accession>
<dbReference type="EMBL" id="PYLS01000009">
    <property type="protein sequence ID" value="PST81639.1"/>
    <property type="molecule type" value="Genomic_DNA"/>
</dbReference>
<keyword evidence="11" id="KW-1185">Reference proteome</keyword>
<dbReference type="Gene3D" id="3.40.50.880">
    <property type="match status" value="1"/>
</dbReference>
<dbReference type="OrthoDB" id="9799980at2"/>
<keyword evidence="9" id="KW-0732">Signal</keyword>
<dbReference type="PANTHER" id="PTHR36175:SF1">
    <property type="entry name" value="CYANOPHYCINASE"/>
    <property type="match status" value="1"/>
</dbReference>
<dbReference type="InterPro" id="IPR005320">
    <property type="entry name" value="Peptidase_S51"/>
</dbReference>
<dbReference type="SUPFAM" id="SSF52317">
    <property type="entry name" value="Class I glutamine amidotransferase-like"/>
    <property type="match status" value="1"/>
</dbReference>
<evidence type="ECO:0000256" key="9">
    <source>
        <dbReference type="SAM" id="SignalP"/>
    </source>
</evidence>
<organism evidence="10 11">
    <name type="scientific">Pedobacter yulinensis</name>
    <dbReference type="NCBI Taxonomy" id="2126353"/>
    <lineage>
        <taxon>Bacteria</taxon>
        <taxon>Pseudomonadati</taxon>
        <taxon>Bacteroidota</taxon>
        <taxon>Sphingobacteriia</taxon>
        <taxon>Sphingobacteriales</taxon>
        <taxon>Sphingobacteriaceae</taxon>
        <taxon>Pedobacter</taxon>
    </lineage>
</organism>
<keyword evidence="8" id="KW-0720">Serine protease</keyword>
<feature type="signal peptide" evidence="9">
    <location>
        <begin position="1"/>
        <end position="29"/>
    </location>
</feature>
<evidence type="ECO:0000256" key="8">
    <source>
        <dbReference type="ARBA" id="ARBA00022825"/>
    </source>
</evidence>
<dbReference type="AlphaFoldDB" id="A0A2T3HGT1"/>
<keyword evidence="7" id="KW-0378">Hydrolase</keyword>
<evidence type="ECO:0000256" key="2">
    <source>
        <dbReference type="ARBA" id="ARBA00002039"/>
    </source>
</evidence>
<protein>
    <recommendedName>
        <fullName evidence="5">Cyanophycinase</fullName>
        <ecNumber evidence="4">3.4.15.6</ecNumber>
    </recommendedName>
</protein>
<gene>
    <name evidence="10" type="ORF">C7T94_18665</name>
</gene>
<reference evidence="10 11" key="1">
    <citation type="submission" date="2018-03" db="EMBL/GenBank/DDBJ databases">
        <authorList>
            <person name="Keele B.F."/>
        </authorList>
    </citation>
    <scope>NUCLEOTIDE SEQUENCE [LARGE SCALE GENOMIC DNA]</scope>
    <source>
        <strain evidence="10 11">YL28-9</strain>
    </source>
</reference>
<evidence type="ECO:0000313" key="11">
    <source>
        <dbReference type="Proteomes" id="UP000240912"/>
    </source>
</evidence>
<evidence type="ECO:0000256" key="1">
    <source>
        <dbReference type="ARBA" id="ARBA00001092"/>
    </source>
</evidence>
<dbReference type="NCBIfam" id="TIGR02069">
    <property type="entry name" value="cyanophycinase"/>
    <property type="match status" value="1"/>
</dbReference>
<sequence length="295" mass="32440">MERYKLKFINRLRPAALLVALLLVAALPAASRQGKTPSGKGKLFIIGGGERSDALMARMVKAANLGPADYVIVLPMASEQPDTGFKYVGAQLARQVSQKIRMFDFSKHDVNDSRWIDSLAGARLIYILGGDQNRFMKVVSGTPVFKAIHRAFANGAMVAGTSAGAAVMSRYMITGQQLLEKNYRETFDRLHKDNVAFAEGLGLLQHTIIDQHFIRRSRYNRLISALAEHPGYIAVGIDESTAILVQGDRAEVVGESQVLRFARPANLKVRAGKLLSFSDLQFGLYTDGDVFKLKP</sequence>
<evidence type="ECO:0000256" key="5">
    <source>
        <dbReference type="ARBA" id="ARBA00015719"/>
    </source>
</evidence>
<dbReference type="Proteomes" id="UP000240912">
    <property type="component" value="Unassembled WGS sequence"/>
</dbReference>
<evidence type="ECO:0000256" key="7">
    <source>
        <dbReference type="ARBA" id="ARBA00022801"/>
    </source>
</evidence>
<comment type="similarity">
    <text evidence="3">Belongs to the peptidase S51 family.</text>
</comment>
<dbReference type="GO" id="GO:0008236">
    <property type="term" value="F:serine-type peptidase activity"/>
    <property type="evidence" value="ECO:0007669"/>
    <property type="project" value="UniProtKB-KW"/>
</dbReference>
<evidence type="ECO:0000256" key="4">
    <source>
        <dbReference type="ARBA" id="ARBA00013115"/>
    </source>
</evidence>
<feature type="chain" id="PRO_5015401706" description="Cyanophycinase" evidence="9">
    <location>
        <begin position="30"/>
        <end position="295"/>
    </location>
</feature>